<gene>
    <name evidence="2" type="ORF">EPI10_024597</name>
</gene>
<keyword evidence="3" id="KW-1185">Reference proteome</keyword>
<dbReference type="SUPFAM" id="SSF56672">
    <property type="entry name" value="DNA/RNA polymerases"/>
    <property type="match status" value="1"/>
</dbReference>
<proteinExistence type="predicted"/>
<comment type="caution">
    <text evidence="2">The sequence shown here is derived from an EMBL/GenBank/DDBJ whole genome shotgun (WGS) entry which is preliminary data.</text>
</comment>
<evidence type="ECO:0000259" key="1">
    <source>
        <dbReference type="Pfam" id="PF00078"/>
    </source>
</evidence>
<evidence type="ECO:0000313" key="3">
    <source>
        <dbReference type="Proteomes" id="UP000325315"/>
    </source>
</evidence>
<dbReference type="EMBL" id="SMMG02000005">
    <property type="protein sequence ID" value="KAA3474297.1"/>
    <property type="molecule type" value="Genomic_DNA"/>
</dbReference>
<reference evidence="2" key="1">
    <citation type="submission" date="2019-08" db="EMBL/GenBank/DDBJ databases">
        <authorList>
            <person name="Liu F."/>
        </authorList>
    </citation>
    <scope>NUCLEOTIDE SEQUENCE [LARGE SCALE GENOMIC DNA]</scope>
    <source>
        <strain evidence="2">PA1801</strain>
        <tissue evidence="2">Leaf</tissue>
    </source>
</reference>
<sequence>MRLYIDYQQLIKLTAKETDIPKIAFRTRYGHNEFLVMPFDLTNAPVNFMDLINHVFQIYLSQFVADILIYSKSEEKHDQHLKMVLQNLREKQLYAKLSKCEFWLHEVVFLRHVVLVEGICVDLKQNKGNPRLEKT</sequence>
<dbReference type="PANTHER" id="PTHR24559:SF444">
    <property type="entry name" value="REVERSE TRANSCRIPTASE DOMAIN-CONTAINING PROTEIN"/>
    <property type="match status" value="1"/>
</dbReference>
<dbReference type="GO" id="GO:0003964">
    <property type="term" value="F:RNA-directed DNA polymerase activity"/>
    <property type="evidence" value="ECO:0007669"/>
    <property type="project" value="UniProtKB-KW"/>
</dbReference>
<name>A0A5B6VZN8_9ROSI</name>
<dbReference type="PANTHER" id="PTHR24559">
    <property type="entry name" value="TRANSPOSON TY3-I GAG-POL POLYPROTEIN"/>
    <property type="match status" value="1"/>
</dbReference>
<dbReference type="InterPro" id="IPR000477">
    <property type="entry name" value="RT_dom"/>
</dbReference>
<dbReference type="InterPro" id="IPR053134">
    <property type="entry name" value="RNA-dir_DNA_polymerase"/>
</dbReference>
<feature type="domain" description="Reverse transcriptase" evidence="1">
    <location>
        <begin position="22"/>
        <end position="110"/>
    </location>
</feature>
<keyword evidence="2" id="KW-0695">RNA-directed DNA polymerase</keyword>
<dbReference type="Proteomes" id="UP000325315">
    <property type="component" value="Unassembled WGS sequence"/>
</dbReference>
<dbReference type="InterPro" id="IPR043128">
    <property type="entry name" value="Rev_trsase/Diguanyl_cyclase"/>
</dbReference>
<dbReference type="OrthoDB" id="1701144at2759"/>
<keyword evidence="2" id="KW-0808">Transferase</keyword>
<dbReference type="CDD" id="cd01647">
    <property type="entry name" value="RT_LTR"/>
    <property type="match status" value="1"/>
</dbReference>
<dbReference type="InterPro" id="IPR043502">
    <property type="entry name" value="DNA/RNA_pol_sf"/>
</dbReference>
<dbReference type="Pfam" id="PF00078">
    <property type="entry name" value="RVT_1"/>
    <property type="match status" value="1"/>
</dbReference>
<organism evidence="2 3">
    <name type="scientific">Gossypium australe</name>
    <dbReference type="NCBI Taxonomy" id="47621"/>
    <lineage>
        <taxon>Eukaryota</taxon>
        <taxon>Viridiplantae</taxon>
        <taxon>Streptophyta</taxon>
        <taxon>Embryophyta</taxon>
        <taxon>Tracheophyta</taxon>
        <taxon>Spermatophyta</taxon>
        <taxon>Magnoliopsida</taxon>
        <taxon>eudicotyledons</taxon>
        <taxon>Gunneridae</taxon>
        <taxon>Pentapetalae</taxon>
        <taxon>rosids</taxon>
        <taxon>malvids</taxon>
        <taxon>Malvales</taxon>
        <taxon>Malvaceae</taxon>
        <taxon>Malvoideae</taxon>
        <taxon>Gossypium</taxon>
    </lineage>
</organism>
<dbReference type="AlphaFoldDB" id="A0A5B6VZN8"/>
<keyword evidence="2" id="KW-0548">Nucleotidyltransferase</keyword>
<dbReference type="Gene3D" id="3.10.10.10">
    <property type="entry name" value="HIV Type 1 Reverse Transcriptase, subunit A, domain 1"/>
    <property type="match status" value="1"/>
</dbReference>
<dbReference type="Gene3D" id="3.30.70.270">
    <property type="match status" value="1"/>
</dbReference>
<protein>
    <submittedName>
        <fullName evidence="2">RNA-directed DNA polymerase-like protein</fullName>
    </submittedName>
</protein>
<accession>A0A5B6VZN8</accession>
<evidence type="ECO:0000313" key="2">
    <source>
        <dbReference type="EMBL" id="KAA3474297.1"/>
    </source>
</evidence>